<dbReference type="SUPFAM" id="SSF160631">
    <property type="entry name" value="SMI1/KNR4-like"/>
    <property type="match status" value="1"/>
</dbReference>
<dbReference type="CDD" id="cd15831">
    <property type="entry name" value="BTAD"/>
    <property type="match status" value="1"/>
</dbReference>
<dbReference type="InterPro" id="IPR005158">
    <property type="entry name" value="BTAD"/>
</dbReference>
<feature type="DNA-binding region" description="OmpR/PhoB-type" evidence="5">
    <location>
        <begin position="1"/>
        <end position="87"/>
    </location>
</feature>
<dbReference type="Pfam" id="PF13424">
    <property type="entry name" value="TPR_12"/>
    <property type="match status" value="2"/>
</dbReference>
<dbReference type="Gene3D" id="1.25.40.10">
    <property type="entry name" value="Tetratricopeptide repeat domain"/>
    <property type="match status" value="2"/>
</dbReference>
<dbReference type="SMART" id="SM00028">
    <property type="entry name" value="TPR"/>
    <property type="match status" value="4"/>
</dbReference>
<dbReference type="PANTHER" id="PTHR35807">
    <property type="entry name" value="TRANSCRIPTIONAL REGULATOR REDD-RELATED"/>
    <property type="match status" value="1"/>
</dbReference>
<dbReference type="InterPro" id="IPR027417">
    <property type="entry name" value="P-loop_NTPase"/>
</dbReference>
<dbReference type="InterPro" id="IPR051677">
    <property type="entry name" value="AfsR-DnrI-RedD_regulator"/>
</dbReference>
<reference evidence="8 9" key="1">
    <citation type="submission" date="2018-03" db="EMBL/GenBank/DDBJ databases">
        <title>Genomic Encyclopedia of Archaeal and Bacterial Type Strains, Phase II (KMG-II): from individual species to whole genera.</title>
        <authorList>
            <person name="Goeker M."/>
        </authorList>
    </citation>
    <scope>NUCLEOTIDE SEQUENCE [LARGE SCALE GENOMIC DNA]</scope>
    <source>
        <strain evidence="8 9">DSM 43146</strain>
    </source>
</reference>
<dbReference type="InterPro" id="IPR011990">
    <property type="entry name" value="TPR-like_helical_dom_sf"/>
</dbReference>
<evidence type="ECO:0000256" key="1">
    <source>
        <dbReference type="ARBA" id="ARBA00005820"/>
    </source>
</evidence>
<dbReference type="SUPFAM" id="SSF52540">
    <property type="entry name" value="P-loop containing nucleoside triphosphate hydrolases"/>
    <property type="match status" value="1"/>
</dbReference>
<dbReference type="GO" id="GO:0000160">
    <property type="term" value="P:phosphorelay signal transduction system"/>
    <property type="evidence" value="ECO:0007669"/>
    <property type="project" value="InterPro"/>
</dbReference>
<dbReference type="RefSeq" id="WP_170154045.1">
    <property type="nucleotide sequence ID" value="NZ_BOMO01000101.1"/>
</dbReference>
<keyword evidence="3 5" id="KW-0238">DNA-binding</keyword>
<dbReference type="Proteomes" id="UP000239415">
    <property type="component" value="Unassembled WGS sequence"/>
</dbReference>
<dbReference type="InterPro" id="IPR016032">
    <property type="entry name" value="Sig_transdc_resp-reg_C-effctor"/>
</dbReference>
<evidence type="ECO:0000256" key="2">
    <source>
        <dbReference type="ARBA" id="ARBA00023015"/>
    </source>
</evidence>
<dbReference type="Gene3D" id="3.40.50.300">
    <property type="entry name" value="P-loop containing nucleotide triphosphate hydrolases"/>
    <property type="match status" value="1"/>
</dbReference>
<dbReference type="PROSITE" id="PS51755">
    <property type="entry name" value="OMPR_PHOB"/>
    <property type="match status" value="1"/>
</dbReference>
<dbReference type="EMBL" id="PVMZ01000013">
    <property type="protein sequence ID" value="PRX18331.1"/>
    <property type="molecule type" value="Genomic_DNA"/>
</dbReference>
<dbReference type="InterPro" id="IPR037883">
    <property type="entry name" value="Knr4/Smi1-like_sf"/>
</dbReference>
<evidence type="ECO:0000313" key="8">
    <source>
        <dbReference type="EMBL" id="PRX18331.1"/>
    </source>
</evidence>
<gene>
    <name evidence="8" type="ORF">CLV67_113165</name>
</gene>
<dbReference type="InterPro" id="IPR036388">
    <property type="entry name" value="WH-like_DNA-bd_sf"/>
</dbReference>
<dbReference type="Pfam" id="PF09346">
    <property type="entry name" value="SMI1_KNR4"/>
    <property type="match status" value="1"/>
</dbReference>
<dbReference type="Pfam" id="PF03704">
    <property type="entry name" value="BTAD"/>
    <property type="match status" value="1"/>
</dbReference>
<dbReference type="SUPFAM" id="SSF46894">
    <property type="entry name" value="C-terminal effector domain of the bipartite response regulators"/>
    <property type="match status" value="1"/>
</dbReference>
<comment type="similarity">
    <text evidence="1">Belongs to the AfsR/DnrI/RedD regulatory family.</text>
</comment>
<dbReference type="Pfam" id="PF00486">
    <property type="entry name" value="Trans_reg_C"/>
    <property type="match status" value="1"/>
</dbReference>
<dbReference type="Gene3D" id="1.10.10.10">
    <property type="entry name" value="Winged helix-like DNA-binding domain superfamily/Winged helix DNA-binding domain"/>
    <property type="match status" value="2"/>
</dbReference>
<evidence type="ECO:0000259" key="7">
    <source>
        <dbReference type="PROSITE" id="PS51755"/>
    </source>
</evidence>
<keyword evidence="2" id="KW-0805">Transcription regulation</keyword>
<name>A0A2T0K5S3_9ACTN</name>
<protein>
    <submittedName>
        <fullName evidence="8">DNA-binding SARP family transcriptional activator</fullName>
    </submittedName>
</protein>
<proteinExistence type="inferred from homology"/>
<dbReference type="SMART" id="SM01043">
    <property type="entry name" value="BTAD"/>
    <property type="match status" value="1"/>
</dbReference>
<dbReference type="SMART" id="SM00862">
    <property type="entry name" value="Trans_reg_C"/>
    <property type="match status" value="1"/>
</dbReference>
<feature type="region of interest" description="Disordered" evidence="6">
    <location>
        <begin position="855"/>
        <end position="902"/>
    </location>
</feature>
<comment type="caution">
    <text evidence="8">The sequence shown here is derived from an EMBL/GenBank/DDBJ whole genome shotgun (WGS) entry which is preliminary data.</text>
</comment>
<dbReference type="Pfam" id="PF00931">
    <property type="entry name" value="NB-ARC"/>
    <property type="match status" value="1"/>
</dbReference>
<dbReference type="GO" id="GO:0006355">
    <property type="term" value="P:regulation of DNA-templated transcription"/>
    <property type="evidence" value="ECO:0007669"/>
    <property type="project" value="InterPro"/>
</dbReference>
<evidence type="ECO:0000256" key="5">
    <source>
        <dbReference type="PROSITE-ProRule" id="PRU01091"/>
    </source>
</evidence>
<evidence type="ECO:0000313" key="9">
    <source>
        <dbReference type="Proteomes" id="UP000239415"/>
    </source>
</evidence>
<dbReference type="PANTHER" id="PTHR35807:SF1">
    <property type="entry name" value="TRANSCRIPTIONAL REGULATOR REDD"/>
    <property type="match status" value="1"/>
</dbReference>
<feature type="domain" description="OmpR/PhoB-type" evidence="7">
    <location>
        <begin position="1"/>
        <end position="87"/>
    </location>
</feature>
<sequence length="1130" mass="121737">MVSRFLLLGPVQVMDCDGIAPRHRAVLAYLLLHAGRVIPMERLIDAMWGYEQPDTARSQIHAAITALRRAGVRDVLQTRPGGYLADARTDVHEFDDLVAAGRLREALDLWRGEALADVHAHYATGARALLDDRRLAAVEQLMEQALAAGEHAKVLDELAAHVAAHPLRERLAGQLVLALHRSGRQADALAAARSYRSVLADEQGLDPGPAFIEVERSVLSGAPPGRGRSFLPYDVPDFAGRAEELSRLVADGGSNVITIDGMAGVGKTTLAVHAAHRLAGRFPDGRFFVDLTGQDPAAALETLLRQAEINDIPPTLADRSALWRAELAARRAVVVLDNAADGAQVRPLLPGATESLLLITSRRRLVDLDGARALSMDVLPAGDAAALFGGIVGERAAAEPDAVRDVLELCGRLPLALRLAAARLQHRPRWSVSYLAGRLRLADLATPERSVAAAFTVSYEQLEPAEQRMFRLLGPAPGRDIEPHAAAALADVPVQDAEDLLESLLDAHMLIQREPGRYTMHDLLREHTRTLDGQAGLGGGGRETGGGGETGGGAAVMRLLVHYLHRSRSAVRQLYPDNIGDRPGLPPELTPIVPVAGPDEAIDWLDAERGNIIATVVHGPRVCVGHLAHALRPYLDRQAHHDDAVTLHTVALQRSRANGDPDVAGRALADLAWTHWRRGDYEQAASFAEQALDVTDDEFPRSLAMHTLGDVAWQLRDTGRAETCLKEALDLARVAGDRAREGFVLGDLGMILDRAGRHDEARRHLDLALALHRKDGNPLGEARVLNQVGLLLRHQGRPFEAGDRHRRAAEVYRAMGNRSDLAAAHNGLGEALLASSTQAGPAAEHEMTLRAWHEKGHEQGRGKGREQESEQGHEQEKGKGREQEGEQGHEQQRGRESENGLVGRAAAEHETALNLAVSAGNRPEEARARHGLAGVHLHRAEWEQAAWQAESARLLYTALGVPEAADAQLLELLARAERPPGDPPLRGAGEAEIATIAACCPVRLPDPYVAWLRFCNGSAAGPGGVFGTDTVAETLAFFPGWAEQGRIPVAGDGCGNYYVLDAGSGAVYFIDTTEGDDYSYLAGSDLPHFLRFLLSREAGVRGWPFDRAFVTGADPAILEAGAAELLPWNA</sequence>
<feature type="compositionally biased region" description="Basic and acidic residues" evidence="6">
    <location>
        <begin position="855"/>
        <end position="898"/>
    </location>
</feature>
<keyword evidence="9" id="KW-1185">Reference proteome</keyword>
<evidence type="ECO:0000256" key="6">
    <source>
        <dbReference type="SAM" id="MobiDB-lite"/>
    </source>
</evidence>
<evidence type="ECO:0000256" key="3">
    <source>
        <dbReference type="ARBA" id="ARBA00023125"/>
    </source>
</evidence>
<dbReference type="AlphaFoldDB" id="A0A2T0K5S3"/>
<dbReference type="SUPFAM" id="SSF48452">
    <property type="entry name" value="TPR-like"/>
    <property type="match status" value="2"/>
</dbReference>
<dbReference type="InterPro" id="IPR002182">
    <property type="entry name" value="NB-ARC"/>
</dbReference>
<dbReference type="GO" id="GO:0043531">
    <property type="term" value="F:ADP binding"/>
    <property type="evidence" value="ECO:0007669"/>
    <property type="project" value="InterPro"/>
</dbReference>
<organism evidence="8 9">
    <name type="scientific">Actinoplanes italicus</name>
    <dbReference type="NCBI Taxonomy" id="113567"/>
    <lineage>
        <taxon>Bacteria</taxon>
        <taxon>Bacillati</taxon>
        <taxon>Actinomycetota</taxon>
        <taxon>Actinomycetes</taxon>
        <taxon>Micromonosporales</taxon>
        <taxon>Micromonosporaceae</taxon>
        <taxon>Actinoplanes</taxon>
    </lineage>
</organism>
<keyword evidence="4" id="KW-0804">Transcription</keyword>
<dbReference type="GO" id="GO:0003677">
    <property type="term" value="F:DNA binding"/>
    <property type="evidence" value="ECO:0007669"/>
    <property type="project" value="UniProtKB-UniRule"/>
</dbReference>
<dbReference type="InterPro" id="IPR019734">
    <property type="entry name" value="TPR_rpt"/>
</dbReference>
<evidence type="ECO:0000256" key="4">
    <source>
        <dbReference type="ARBA" id="ARBA00023163"/>
    </source>
</evidence>
<dbReference type="SMART" id="SM00860">
    <property type="entry name" value="SMI1_KNR4"/>
    <property type="match status" value="1"/>
</dbReference>
<dbReference type="InterPro" id="IPR001867">
    <property type="entry name" value="OmpR/PhoB-type_DNA-bd"/>
</dbReference>
<accession>A0A2T0K5S3</accession>
<dbReference type="PRINTS" id="PR00364">
    <property type="entry name" value="DISEASERSIST"/>
</dbReference>
<dbReference type="InterPro" id="IPR018958">
    <property type="entry name" value="Knr4/Smi1-like_dom"/>
</dbReference>